<dbReference type="EMBL" id="PQFF01000196">
    <property type="protein sequence ID" value="RHZ75729.1"/>
    <property type="molecule type" value="Genomic_DNA"/>
</dbReference>
<protein>
    <recommendedName>
        <fullName evidence="5">Elongator complex protein 4</fullName>
    </recommendedName>
</protein>
<comment type="subcellular location">
    <subcellularLocation>
        <location evidence="2">Cytoplasm</location>
    </subcellularLocation>
    <subcellularLocation>
        <location evidence="1">Nucleus</location>
    </subcellularLocation>
</comment>
<evidence type="ECO:0000256" key="8">
    <source>
        <dbReference type="ARBA" id="ARBA00023242"/>
    </source>
</evidence>
<evidence type="ECO:0000256" key="3">
    <source>
        <dbReference type="ARBA" id="ARBA00005043"/>
    </source>
</evidence>
<reference evidence="10 11" key="1">
    <citation type="submission" date="2018-08" db="EMBL/GenBank/DDBJ databases">
        <title>Genome and evolution of the arbuscular mycorrhizal fungus Diversispora epigaea (formerly Glomus versiforme) and its bacterial endosymbionts.</title>
        <authorList>
            <person name="Sun X."/>
            <person name="Fei Z."/>
            <person name="Harrison M."/>
        </authorList>
    </citation>
    <scope>NUCLEOTIDE SEQUENCE [LARGE SCALE GENOMIC DNA]</scope>
    <source>
        <strain evidence="10 11">IT104</strain>
    </source>
</reference>
<organism evidence="10 11">
    <name type="scientific">Diversispora epigaea</name>
    <dbReference type="NCBI Taxonomy" id="1348612"/>
    <lineage>
        <taxon>Eukaryota</taxon>
        <taxon>Fungi</taxon>
        <taxon>Fungi incertae sedis</taxon>
        <taxon>Mucoromycota</taxon>
        <taxon>Glomeromycotina</taxon>
        <taxon>Glomeromycetes</taxon>
        <taxon>Diversisporales</taxon>
        <taxon>Diversisporaceae</taxon>
        <taxon>Diversispora</taxon>
    </lineage>
</organism>
<dbReference type="InterPro" id="IPR027417">
    <property type="entry name" value="P-loop_NTPase"/>
</dbReference>
<accession>A0A397IIC6</accession>
<evidence type="ECO:0000256" key="6">
    <source>
        <dbReference type="ARBA" id="ARBA00022490"/>
    </source>
</evidence>
<evidence type="ECO:0000256" key="9">
    <source>
        <dbReference type="SAM" id="MobiDB-lite"/>
    </source>
</evidence>
<comment type="pathway">
    <text evidence="3">tRNA modification; 5-methoxycarbonylmethyl-2-thiouridine-tRNA biosynthesis.</text>
</comment>
<feature type="compositionally biased region" description="Basic and acidic residues" evidence="9">
    <location>
        <begin position="305"/>
        <end position="321"/>
    </location>
</feature>
<evidence type="ECO:0000256" key="4">
    <source>
        <dbReference type="ARBA" id="ARBA00007573"/>
    </source>
</evidence>
<gene>
    <name evidence="10" type="ORF">Glove_209g82</name>
</gene>
<keyword evidence="7" id="KW-0819">tRNA processing</keyword>
<dbReference type="GO" id="GO:0002098">
    <property type="term" value="P:tRNA wobble uridine modification"/>
    <property type="evidence" value="ECO:0007669"/>
    <property type="project" value="InterPro"/>
</dbReference>
<comment type="caution">
    <text evidence="10">The sequence shown here is derived from an EMBL/GenBank/DDBJ whole genome shotgun (WGS) entry which is preliminary data.</text>
</comment>
<dbReference type="GO" id="GO:0033588">
    <property type="term" value="C:elongator holoenzyme complex"/>
    <property type="evidence" value="ECO:0007669"/>
    <property type="project" value="InterPro"/>
</dbReference>
<evidence type="ECO:0000256" key="1">
    <source>
        <dbReference type="ARBA" id="ARBA00004123"/>
    </source>
</evidence>
<keyword evidence="8" id="KW-0539">Nucleus</keyword>
<evidence type="ECO:0000256" key="5">
    <source>
        <dbReference type="ARBA" id="ARBA00020265"/>
    </source>
</evidence>
<evidence type="ECO:0000256" key="7">
    <source>
        <dbReference type="ARBA" id="ARBA00022694"/>
    </source>
</evidence>
<dbReference type="InterPro" id="IPR008728">
    <property type="entry name" value="Elongator_complex_protein_4"/>
</dbReference>
<dbReference type="OrthoDB" id="289162at2759"/>
<sequence length="335" mass="37550">MSGGIPVGIVSGHDILFTSAEENPESFIKGLPWIINDDELNKSNDGDVGDDNEISNEGEEKMTIAWRYNKLKKFESGINNNVKKVAFQNIQKSHRLEKPFCQSFDLTKLIPQSAIESASMTLIDACTWEYKNPFNKLLSMIRKVVDKNFRSVISTQGTQDVDQRNILRIGIHSIASPSWQSNSPQDIFIFFHALRSLLRFSYSSAVITIPAYLYGSFIRRIEHISDAVIELESFAGSSATVNSVYSAEYHGLFHVHKLPTINSLIPPSIKLSILAGNGAENNLGFKLRRKKFSIETFHLPPEGGINERRTDSKEKNIKSSEKIGCGTGKNDPYDF</sequence>
<evidence type="ECO:0000256" key="2">
    <source>
        <dbReference type="ARBA" id="ARBA00004496"/>
    </source>
</evidence>
<dbReference type="CDD" id="cd19494">
    <property type="entry name" value="Elp4"/>
    <property type="match status" value="1"/>
</dbReference>
<dbReference type="UniPathway" id="UPA00988"/>
<name>A0A397IIC6_9GLOM</name>
<dbReference type="PANTHER" id="PTHR12896:SF1">
    <property type="entry name" value="ELONGATOR COMPLEX PROTEIN 4"/>
    <property type="match status" value="1"/>
</dbReference>
<dbReference type="STRING" id="1348612.A0A397IIC6"/>
<keyword evidence="6" id="KW-0963">Cytoplasm</keyword>
<dbReference type="GO" id="GO:0008023">
    <property type="term" value="C:transcription elongation factor complex"/>
    <property type="evidence" value="ECO:0007669"/>
    <property type="project" value="TreeGrafter"/>
</dbReference>
<dbReference type="GO" id="GO:0005737">
    <property type="term" value="C:cytoplasm"/>
    <property type="evidence" value="ECO:0007669"/>
    <property type="project" value="UniProtKB-SubCell"/>
</dbReference>
<feature type="region of interest" description="Disordered" evidence="9">
    <location>
        <begin position="303"/>
        <end position="335"/>
    </location>
</feature>
<dbReference type="Gene3D" id="3.40.50.300">
    <property type="entry name" value="P-loop containing nucleotide triphosphate hydrolases"/>
    <property type="match status" value="1"/>
</dbReference>
<keyword evidence="11" id="KW-1185">Reference proteome</keyword>
<dbReference type="PANTHER" id="PTHR12896">
    <property type="entry name" value="PAX6 NEIGHBOR PROTEIN PAXNEB"/>
    <property type="match status" value="1"/>
</dbReference>
<dbReference type="Pfam" id="PF05625">
    <property type="entry name" value="PAXNEB"/>
    <property type="match status" value="1"/>
</dbReference>
<dbReference type="Proteomes" id="UP000266861">
    <property type="component" value="Unassembled WGS sequence"/>
</dbReference>
<dbReference type="AlphaFoldDB" id="A0A397IIC6"/>
<comment type="similarity">
    <text evidence="4">Belongs to the ELP4 family.</text>
</comment>
<evidence type="ECO:0000313" key="11">
    <source>
        <dbReference type="Proteomes" id="UP000266861"/>
    </source>
</evidence>
<proteinExistence type="inferred from homology"/>
<evidence type="ECO:0000313" key="10">
    <source>
        <dbReference type="EMBL" id="RHZ75729.1"/>
    </source>
</evidence>